<dbReference type="InterPro" id="IPR036236">
    <property type="entry name" value="Znf_C2H2_sf"/>
</dbReference>
<dbReference type="InterPro" id="IPR003656">
    <property type="entry name" value="Znf_BED"/>
</dbReference>
<name>A0AAN8Q361_PATCE</name>
<gene>
    <name evidence="12" type="ORF">SNE40_001587</name>
</gene>
<dbReference type="SMART" id="SM00614">
    <property type="entry name" value="ZnF_BED"/>
    <property type="match status" value="1"/>
</dbReference>
<accession>A0AAN8Q361</accession>
<keyword evidence="4" id="KW-0862">Zinc</keyword>
<evidence type="ECO:0000313" key="13">
    <source>
        <dbReference type="Proteomes" id="UP001347796"/>
    </source>
</evidence>
<evidence type="ECO:0000256" key="9">
    <source>
        <dbReference type="PROSITE-ProRule" id="PRU00027"/>
    </source>
</evidence>
<dbReference type="GO" id="GO:0046983">
    <property type="term" value="F:protein dimerization activity"/>
    <property type="evidence" value="ECO:0007669"/>
    <property type="project" value="InterPro"/>
</dbReference>
<dbReference type="PROSITE" id="PS50808">
    <property type="entry name" value="ZF_BED"/>
    <property type="match status" value="1"/>
</dbReference>
<dbReference type="SUPFAM" id="SSF140996">
    <property type="entry name" value="Hermes dimerisation domain"/>
    <property type="match status" value="1"/>
</dbReference>
<feature type="region of interest" description="Disordered" evidence="10">
    <location>
        <begin position="76"/>
        <end position="115"/>
    </location>
</feature>
<dbReference type="Proteomes" id="UP001347796">
    <property type="component" value="Unassembled WGS sequence"/>
</dbReference>
<proteinExistence type="predicted"/>
<keyword evidence="8" id="KW-0539">Nucleus</keyword>
<dbReference type="InterPro" id="IPR008906">
    <property type="entry name" value="HATC_C_dom"/>
</dbReference>
<dbReference type="SUPFAM" id="SSF53098">
    <property type="entry name" value="Ribonuclease H-like"/>
    <property type="match status" value="1"/>
</dbReference>
<comment type="subcellular location">
    <subcellularLocation>
        <location evidence="1">Nucleus</location>
    </subcellularLocation>
</comment>
<comment type="caution">
    <text evidence="12">The sequence shown here is derived from an EMBL/GenBank/DDBJ whole genome shotgun (WGS) entry which is preliminary data.</text>
</comment>
<evidence type="ECO:0000256" key="2">
    <source>
        <dbReference type="ARBA" id="ARBA00022723"/>
    </source>
</evidence>
<evidence type="ECO:0000256" key="5">
    <source>
        <dbReference type="ARBA" id="ARBA00023015"/>
    </source>
</evidence>
<evidence type="ECO:0000256" key="10">
    <source>
        <dbReference type="SAM" id="MobiDB-lite"/>
    </source>
</evidence>
<dbReference type="SUPFAM" id="SSF57667">
    <property type="entry name" value="beta-beta-alpha zinc fingers"/>
    <property type="match status" value="1"/>
</dbReference>
<reference evidence="12 13" key="1">
    <citation type="submission" date="2024-01" db="EMBL/GenBank/DDBJ databases">
        <title>The genome of the rayed Mediterranean limpet Patella caerulea (Linnaeus, 1758).</title>
        <authorList>
            <person name="Anh-Thu Weber A."/>
            <person name="Halstead-Nussloch G."/>
        </authorList>
    </citation>
    <scope>NUCLEOTIDE SEQUENCE [LARGE SCALE GENOMIC DNA]</scope>
    <source>
        <strain evidence="12">AATW-2023a</strain>
        <tissue evidence="12">Whole specimen</tissue>
    </source>
</reference>
<keyword evidence="7" id="KW-0804">Transcription</keyword>
<dbReference type="Pfam" id="PF02892">
    <property type="entry name" value="zf-BED"/>
    <property type="match status" value="1"/>
</dbReference>
<dbReference type="GO" id="GO:0008270">
    <property type="term" value="F:zinc ion binding"/>
    <property type="evidence" value="ECO:0007669"/>
    <property type="project" value="UniProtKB-KW"/>
</dbReference>
<dbReference type="InterPro" id="IPR012337">
    <property type="entry name" value="RNaseH-like_sf"/>
</dbReference>
<dbReference type="AlphaFoldDB" id="A0AAN8Q361"/>
<evidence type="ECO:0000256" key="8">
    <source>
        <dbReference type="ARBA" id="ARBA00023242"/>
    </source>
</evidence>
<evidence type="ECO:0000256" key="1">
    <source>
        <dbReference type="ARBA" id="ARBA00004123"/>
    </source>
</evidence>
<dbReference type="EMBL" id="JAZGQO010000001">
    <property type="protein sequence ID" value="KAK6196346.1"/>
    <property type="molecule type" value="Genomic_DNA"/>
</dbReference>
<evidence type="ECO:0000256" key="3">
    <source>
        <dbReference type="ARBA" id="ARBA00022771"/>
    </source>
</evidence>
<keyword evidence="5" id="KW-0805">Transcription regulation</keyword>
<feature type="compositionally biased region" description="Low complexity" evidence="10">
    <location>
        <begin position="82"/>
        <end position="93"/>
    </location>
</feature>
<sequence>MAEQEEPLLIDVELEETEYVPKKNSTSEVWRYFGFKNADVDQKGDVFCKLCRKKVLAKTGNTSNLFHHLKIKHPVESHDVQSSASTSSSATTSKGNKPKQRQTSLAGQFMPYDKKSPKHRTITTAITKFIAKDMLPVYTVEKSGFKNLLKTLDARYQLPGRKYFSQTAIPDLYNNVYDTVSSEIKDMEFYAGTTDLWSSKNMEPYMSFTVHFIDSNWTLKSKCLQTVYFPQDHTGENIAEGLKETLECWDLKEEKLACLTTDNGSNIVKAVELNNWQRMQCFGHRLHLAINCGLKDNRIDRAKNVCKKVVASFSTSFKKKRDLAKVQEELQLPKHGLIAECETRWGSMQKMIARLLEQETAIQRVLSGNRKTVHLIPKWQDIEVLEAVNKAIESLAELTDALSGEEYVSISSLLPVFQKLNSDTLADQPDDVNLTKDIKRRILNYLNEKYQDLSTQNLLNKATFLDPRYKFDFISDDNTKELIKTNLFDDVRDLTQQEITVVPTQAAEASPAAKKLKLAKFLKKPDKQPKPQECMNETAKQLFDQEISNYLAMPNLNYEADPLLWWRENGLHLPILCRLARKYLCIPATSSPSERLFSTSGQVVNCKRTCLKPHKVNMLVFLARNLE</sequence>
<dbReference type="GO" id="GO:0003677">
    <property type="term" value="F:DNA binding"/>
    <property type="evidence" value="ECO:0007669"/>
    <property type="project" value="UniProtKB-KW"/>
</dbReference>
<organism evidence="12 13">
    <name type="scientific">Patella caerulea</name>
    <name type="common">Rayed Mediterranean limpet</name>
    <dbReference type="NCBI Taxonomy" id="87958"/>
    <lineage>
        <taxon>Eukaryota</taxon>
        <taxon>Metazoa</taxon>
        <taxon>Spiralia</taxon>
        <taxon>Lophotrochozoa</taxon>
        <taxon>Mollusca</taxon>
        <taxon>Gastropoda</taxon>
        <taxon>Patellogastropoda</taxon>
        <taxon>Patelloidea</taxon>
        <taxon>Patellidae</taxon>
        <taxon>Patella</taxon>
    </lineage>
</organism>
<keyword evidence="2" id="KW-0479">Metal-binding</keyword>
<keyword evidence="3 9" id="KW-0863">Zinc-finger</keyword>
<evidence type="ECO:0000256" key="7">
    <source>
        <dbReference type="ARBA" id="ARBA00023163"/>
    </source>
</evidence>
<evidence type="ECO:0000256" key="6">
    <source>
        <dbReference type="ARBA" id="ARBA00023125"/>
    </source>
</evidence>
<keyword evidence="6" id="KW-0238">DNA-binding</keyword>
<dbReference type="PANTHER" id="PTHR46481:SF9">
    <property type="entry name" value="ZINC FINGER BED DOMAIN-CONTAINING PROTEIN 1-LIKE"/>
    <property type="match status" value="1"/>
</dbReference>
<dbReference type="Pfam" id="PF05699">
    <property type="entry name" value="Dimer_Tnp_hAT"/>
    <property type="match status" value="1"/>
</dbReference>
<protein>
    <recommendedName>
        <fullName evidence="11">BED-type domain-containing protein</fullName>
    </recommendedName>
</protein>
<dbReference type="InterPro" id="IPR052035">
    <property type="entry name" value="ZnF_BED_domain_contain"/>
</dbReference>
<evidence type="ECO:0000259" key="11">
    <source>
        <dbReference type="PROSITE" id="PS50808"/>
    </source>
</evidence>
<feature type="domain" description="BED-type" evidence="11">
    <location>
        <begin position="24"/>
        <end position="80"/>
    </location>
</feature>
<evidence type="ECO:0000313" key="12">
    <source>
        <dbReference type="EMBL" id="KAK6196346.1"/>
    </source>
</evidence>
<dbReference type="GO" id="GO:0005634">
    <property type="term" value="C:nucleus"/>
    <property type="evidence" value="ECO:0007669"/>
    <property type="project" value="UniProtKB-SubCell"/>
</dbReference>
<keyword evidence="13" id="KW-1185">Reference proteome</keyword>
<dbReference type="PANTHER" id="PTHR46481">
    <property type="entry name" value="ZINC FINGER BED DOMAIN-CONTAINING PROTEIN 4"/>
    <property type="match status" value="1"/>
</dbReference>
<evidence type="ECO:0000256" key="4">
    <source>
        <dbReference type="ARBA" id="ARBA00022833"/>
    </source>
</evidence>